<gene>
    <name evidence="3" type="ORF">HD596_011158</name>
</gene>
<reference evidence="3 4" key="1">
    <citation type="submission" date="2020-08" db="EMBL/GenBank/DDBJ databases">
        <title>Sequencing the genomes of 1000 actinobacteria strains.</title>
        <authorList>
            <person name="Klenk H.-P."/>
        </authorList>
    </citation>
    <scope>NUCLEOTIDE SEQUENCE [LARGE SCALE GENOMIC DNA]</scope>
    <source>
        <strain evidence="3 4">DSM 45507</strain>
    </source>
</reference>
<evidence type="ECO:0000256" key="1">
    <source>
        <dbReference type="SAM" id="MobiDB-lite"/>
    </source>
</evidence>
<comment type="caution">
    <text evidence="3">The sequence shown here is derived from an EMBL/GenBank/DDBJ whole genome shotgun (WGS) entry which is preliminary data.</text>
</comment>
<proteinExistence type="predicted"/>
<keyword evidence="2" id="KW-0472">Membrane</keyword>
<feature type="transmembrane region" description="Helical" evidence="2">
    <location>
        <begin position="441"/>
        <end position="461"/>
    </location>
</feature>
<keyword evidence="2" id="KW-0812">Transmembrane</keyword>
<dbReference type="AlphaFoldDB" id="A0A7W9GIK8"/>
<evidence type="ECO:0000313" key="4">
    <source>
        <dbReference type="Proteomes" id="UP000579153"/>
    </source>
</evidence>
<feature type="compositionally biased region" description="Pro residues" evidence="1">
    <location>
        <begin position="281"/>
        <end position="317"/>
    </location>
</feature>
<protein>
    <submittedName>
        <fullName evidence="3">Uncharacterized protein</fullName>
    </submittedName>
</protein>
<keyword evidence="4" id="KW-1185">Reference proteome</keyword>
<feature type="compositionally biased region" description="Low complexity" evidence="1">
    <location>
        <begin position="319"/>
        <end position="331"/>
    </location>
</feature>
<accession>A0A7W9GIK8</accession>
<dbReference type="Proteomes" id="UP000579153">
    <property type="component" value="Unassembled WGS sequence"/>
</dbReference>
<feature type="compositionally biased region" description="Pro residues" evidence="1">
    <location>
        <begin position="337"/>
        <end position="348"/>
    </location>
</feature>
<sequence length="462" mass="49742">MGRYSSVDWILFEWDERRTGLGPVRSSLEDTRGWYHQLGPWLDPGPAPGVSICRLMVDGRVVVLSRTRTGGSDSRRTIRVQAYLGGSAANASAMPNVRQALALAPGWSSLLPADPEPLDLAVLLRPYADAGAALDRRARAEAATLAPIVSEALRGNREPLSVAAQGEAVVQLWGLVDILDLVLGRYPETFSTYESDDLKQGAEVIFLQQWPGPSSRAAHRRRVDLRAPDQSDLYGEIAAMVVQAYAGGQLPGLVKRLRIADGMALEERVELLGAALREPPKPVPAEPRAPRPPAPAEPAPAAPEGPPPRPAPPPPASGPRIRVPAARPAPVTHEKPPPAPPPASPPARPEAQPVAVRDAFDYFLAELAEATSAGAARSILRDVHAWARTRPPADVRSRLHALVPELERLLPDDEVNPILRDLLDPDASAEAVRSAWLDPRWLVLAAVLLVVLVLQVVTTVLR</sequence>
<evidence type="ECO:0000256" key="2">
    <source>
        <dbReference type="SAM" id="Phobius"/>
    </source>
</evidence>
<name>A0A7W9GIK8_9ACTN</name>
<dbReference type="EMBL" id="JACHMB010000001">
    <property type="protein sequence ID" value="MBB5784402.1"/>
    <property type="molecule type" value="Genomic_DNA"/>
</dbReference>
<organism evidence="3 4">
    <name type="scientific">Nonomuraea jabiensis</name>
    <dbReference type="NCBI Taxonomy" id="882448"/>
    <lineage>
        <taxon>Bacteria</taxon>
        <taxon>Bacillati</taxon>
        <taxon>Actinomycetota</taxon>
        <taxon>Actinomycetes</taxon>
        <taxon>Streptosporangiales</taxon>
        <taxon>Streptosporangiaceae</taxon>
        <taxon>Nonomuraea</taxon>
    </lineage>
</organism>
<keyword evidence="2" id="KW-1133">Transmembrane helix</keyword>
<feature type="region of interest" description="Disordered" evidence="1">
    <location>
        <begin position="276"/>
        <end position="352"/>
    </location>
</feature>
<dbReference type="RefSeq" id="WP_185077358.1">
    <property type="nucleotide sequence ID" value="NZ_JACHMB010000001.1"/>
</dbReference>
<evidence type="ECO:0000313" key="3">
    <source>
        <dbReference type="EMBL" id="MBB5784402.1"/>
    </source>
</evidence>